<evidence type="ECO:0000313" key="1">
    <source>
        <dbReference type="EMBL" id="KAJ8623174.1"/>
    </source>
</evidence>
<accession>A0ACC2KQA8</accession>
<name>A0ACC2KQA8_PERAE</name>
<keyword evidence="2" id="KW-1185">Reference proteome</keyword>
<dbReference type="Proteomes" id="UP001234297">
    <property type="component" value="Chromosome 10"/>
</dbReference>
<proteinExistence type="predicted"/>
<dbReference type="EMBL" id="CM056818">
    <property type="protein sequence ID" value="KAJ8623174.1"/>
    <property type="molecule type" value="Genomic_DNA"/>
</dbReference>
<organism evidence="1 2">
    <name type="scientific">Persea americana</name>
    <name type="common">Avocado</name>
    <dbReference type="NCBI Taxonomy" id="3435"/>
    <lineage>
        <taxon>Eukaryota</taxon>
        <taxon>Viridiplantae</taxon>
        <taxon>Streptophyta</taxon>
        <taxon>Embryophyta</taxon>
        <taxon>Tracheophyta</taxon>
        <taxon>Spermatophyta</taxon>
        <taxon>Magnoliopsida</taxon>
        <taxon>Magnoliidae</taxon>
        <taxon>Laurales</taxon>
        <taxon>Lauraceae</taxon>
        <taxon>Persea</taxon>
    </lineage>
</organism>
<gene>
    <name evidence="1" type="ORF">MRB53_031703</name>
</gene>
<protein>
    <submittedName>
        <fullName evidence="1">Uncharacterized protein</fullName>
    </submittedName>
</protein>
<comment type="caution">
    <text evidence="1">The sequence shown here is derived from an EMBL/GenBank/DDBJ whole genome shotgun (WGS) entry which is preliminary data.</text>
</comment>
<evidence type="ECO:0000313" key="2">
    <source>
        <dbReference type="Proteomes" id="UP001234297"/>
    </source>
</evidence>
<reference evidence="1 2" key="1">
    <citation type="journal article" date="2022" name="Hortic Res">
        <title>A haplotype resolved chromosomal level avocado genome allows analysis of novel avocado genes.</title>
        <authorList>
            <person name="Nath O."/>
            <person name="Fletcher S.J."/>
            <person name="Hayward A."/>
            <person name="Shaw L.M."/>
            <person name="Masouleh A.K."/>
            <person name="Furtado A."/>
            <person name="Henry R.J."/>
            <person name="Mitter N."/>
        </authorList>
    </citation>
    <scope>NUCLEOTIDE SEQUENCE [LARGE SCALE GENOMIC DNA]</scope>
    <source>
        <strain evidence="2">cv. Hass</strain>
    </source>
</reference>
<sequence>MEEMDSVEAYNNQCMEDTSAHQLLSPDSPEIGGIYGDPEVTPRLGDQYQVEIPPLMMQSDCLETSANHAKGIVDADCSVIIGLPIPVMWVHDLVHLTRHKQLDFLGDTIHTNTTEFVLSKDNNELNMNSRRSKVGQFVADISGHNATVPEDSAPKLGILDVASDDGKGLRSSEVQENKMLGNQMNVDSFSPQYDESNLVQNHESNNYYPVPGSSGGSWSEMEQESFLLGLYIFGKNFVQVKRFIGSKGMGDILSFYYGKFYRSEGNRRWSECRKMRSRRCIYGQRIFTGWRQQELLARLLPHTSENCANTLLEVTKSFSEGKVSLEEYVSILKGAVGLKVLVEATAIGKGKHNLTGIAMEPMKTNQVISTRSEIPVGKACSSLSSAEIIKFLTGDFRLSKARSNDLFWEAVWPRLLARGWHSEQPKDCAYVGSRHSLVFLVPGIKKFSRRKLVKGNHYFDSVTDVLNKVASDPKLLELEVEAVNGSGVKEEYELDMDAKLNKTGPSEHQRPLYLRPRVPNCNSELMKFTIVDTSLAHGELYKIRELRSLPMDCAHTSSHTSPSSELDSSSSGERVTKPEQIDDALLDGQEESCATITDNAKLGNNMNGMLNAGVRSDLCSYLRTLSKQCMPMDVSDNHEDKESMKCRFSRTKSGRPGYLSPILKRRRLTACSRAESNHRANNSSVGPPLKEEPVCQKSSLGVIDNIVAEGGPSQQKAATSSSGKCSLGESSECFPSENCFISSTSFVMAFSHEEPEPRAIIDLNLPHVSPDFGMGEPFNAEPSDCRVDSDTKGASFPLATNQRPEDSSAMRTSNDMDAAQTPVANARRQSTRNRPLTTRVLESLECGFFSTRRRGRGTAKALSRRNTIPRSSRRRVRGHCGVSETTTTNSGNVCTDSMDSKVEGVDEYSSHMTSLDKPQSPSERKEKPEPEIEVGNEMLQHL</sequence>